<keyword evidence="4" id="KW-0564">Palmitate</keyword>
<feature type="compositionally biased region" description="Low complexity" evidence="7">
    <location>
        <begin position="54"/>
        <end position="63"/>
    </location>
</feature>
<feature type="region of interest" description="Disordered" evidence="7">
    <location>
        <begin position="41"/>
        <end position="88"/>
    </location>
</feature>
<organism evidence="8 9">
    <name type="scientific">Pseudofulvimonas gallinarii</name>
    <dbReference type="NCBI Taxonomy" id="634155"/>
    <lineage>
        <taxon>Bacteria</taxon>
        <taxon>Pseudomonadati</taxon>
        <taxon>Pseudomonadota</taxon>
        <taxon>Gammaproteobacteria</taxon>
        <taxon>Lysobacterales</taxon>
        <taxon>Rhodanobacteraceae</taxon>
        <taxon>Pseudofulvimonas</taxon>
    </lineage>
</organism>
<evidence type="ECO:0000256" key="2">
    <source>
        <dbReference type="ARBA" id="ARBA00022729"/>
    </source>
</evidence>
<dbReference type="GO" id="GO:0009279">
    <property type="term" value="C:cell outer membrane"/>
    <property type="evidence" value="ECO:0007669"/>
    <property type="project" value="UniProtKB-SubCell"/>
</dbReference>
<keyword evidence="9" id="KW-1185">Reference proteome</keyword>
<protein>
    <submittedName>
        <fullName evidence="8">Putative lipoprotein</fullName>
    </submittedName>
</protein>
<comment type="caution">
    <text evidence="8">The sequence shown here is derived from an EMBL/GenBank/DDBJ whole genome shotgun (WGS) entry which is preliminary data.</text>
</comment>
<dbReference type="NCBIfam" id="NF047847">
    <property type="entry name" value="SS_mature_LptM"/>
    <property type="match status" value="1"/>
</dbReference>
<dbReference type="Proteomes" id="UP000294599">
    <property type="component" value="Unassembled WGS sequence"/>
</dbReference>
<dbReference type="AlphaFoldDB" id="A0A4R3L375"/>
<evidence type="ECO:0000313" key="8">
    <source>
        <dbReference type="EMBL" id="TCS93348.1"/>
    </source>
</evidence>
<keyword evidence="2" id="KW-0732">Signal</keyword>
<evidence type="ECO:0000256" key="6">
    <source>
        <dbReference type="ARBA" id="ARBA00023288"/>
    </source>
</evidence>
<dbReference type="RefSeq" id="WP_377602709.1">
    <property type="nucleotide sequence ID" value="NZ_JBHMFH010000001.1"/>
</dbReference>
<evidence type="ECO:0000313" key="9">
    <source>
        <dbReference type="Proteomes" id="UP000294599"/>
    </source>
</evidence>
<sequence>MSHAWPEYTLGLSIYLDTAMRLALLALFSLTTLAACGNKGDLYLRDPTAPPPMSAADQAAAKAAAERDAALNPPAEPQTRKRKRRRRD</sequence>
<gene>
    <name evidence="8" type="ORF">EDC25_12829</name>
</gene>
<accession>A0A4R3L375</accession>
<evidence type="ECO:0000256" key="4">
    <source>
        <dbReference type="ARBA" id="ARBA00023139"/>
    </source>
</evidence>
<evidence type="ECO:0000256" key="5">
    <source>
        <dbReference type="ARBA" id="ARBA00023237"/>
    </source>
</evidence>
<keyword evidence="6 8" id="KW-0449">Lipoprotein</keyword>
<name>A0A4R3L375_9GAMM</name>
<dbReference type="Pfam" id="PF13627">
    <property type="entry name" value="LptM_cons"/>
    <property type="match status" value="1"/>
</dbReference>
<keyword evidence="5" id="KW-0998">Cell outer membrane</keyword>
<evidence type="ECO:0000256" key="1">
    <source>
        <dbReference type="ARBA" id="ARBA00004459"/>
    </source>
</evidence>
<dbReference type="EMBL" id="SMAF01000028">
    <property type="protein sequence ID" value="TCS93348.1"/>
    <property type="molecule type" value="Genomic_DNA"/>
</dbReference>
<comment type="subcellular location">
    <subcellularLocation>
        <location evidence="1">Cell outer membrane</location>
        <topology evidence="1">Lipid-anchor</topology>
    </subcellularLocation>
</comment>
<dbReference type="InterPro" id="IPR032831">
    <property type="entry name" value="LptM_cons"/>
</dbReference>
<evidence type="ECO:0000256" key="3">
    <source>
        <dbReference type="ARBA" id="ARBA00023136"/>
    </source>
</evidence>
<proteinExistence type="predicted"/>
<evidence type="ECO:0000256" key="7">
    <source>
        <dbReference type="SAM" id="MobiDB-lite"/>
    </source>
</evidence>
<reference evidence="8 9" key="1">
    <citation type="submission" date="2019-03" db="EMBL/GenBank/DDBJ databases">
        <title>Genomic Encyclopedia of Type Strains, Phase IV (KMG-IV): sequencing the most valuable type-strain genomes for metagenomic binning, comparative biology and taxonomic classification.</title>
        <authorList>
            <person name="Goeker M."/>
        </authorList>
    </citation>
    <scope>NUCLEOTIDE SEQUENCE [LARGE SCALE GENOMIC DNA]</scope>
    <source>
        <strain evidence="8 9">DSM 21944</strain>
    </source>
</reference>
<keyword evidence="3" id="KW-0472">Membrane</keyword>